<dbReference type="InterPro" id="IPR008259">
    <property type="entry name" value="FMN_hydac_DH_AS"/>
</dbReference>
<dbReference type="PROSITE" id="PS00557">
    <property type="entry name" value="FMN_HYDROXY_ACID_DH_1"/>
    <property type="match status" value="1"/>
</dbReference>
<sequence length="670" mass="72630">MAPKINPDHTPDGGWGWVIVFSALVIQMIAAGSQLTTGLLFLTLKNYFGESAATTAWVLSLSNSVLLLSVIGVMIFPMIYKGLLDTYGWRGTYILLAAINSHIVLCAILLRPIKKQSIQSVRDIDTSNARNTSPNNTFMKRQLQSSGFNLLCENRLFALNSFAAFLGKFAYVVALLLFVPCVIDKGLSQIQAAVLGTIIGLSGLISRVINGFVSCLRIIDDRYILVFMMFVRGISFILVPLALTFRDLAILAAVIGMTLGVYTPAVYVFIKTLVGVENYAGGIGITVCAFGIAAFIAPSLGGAIFDETGNYDVVFYLDGGTSIISAVLHLTVGLVLRTYEIKRKAAAHRCDNTSPEDLNLTEVTSRHTQDKGIRLKPRVLRDVSTRDLKTTILGREIDIPICISPTAFQRLAHPDAEAGTSRASGTFNTCMILSSGSSLSLEDICYAHSGGTKWMDIYVWPNPRVTKDMVQRAEQAGCKGIVVSVDICQVGFRRRMAYVAGNNVPRNSINANFDKYCKNGIMNEATYVDEVKCGDPSATWADIDWIKSITKLPIILKGIMTVEDALIAVEHKVDAIMVSNHGGRQLDGVPATIDVLAEISRAVGDKIEVYMDGGVRTGTDVLKALALGARAVFIGRPVIYGLAYKGEEGVKNVLQILKDELSLAMALSGK</sequence>
<dbReference type="PANTHER" id="PTHR10578">
    <property type="entry name" value="S -2-HYDROXY-ACID OXIDASE-RELATED"/>
    <property type="match status" value="1"/>
</dbReference>
<dbReference type="Proteomes" id="UP000694865">
    <property type="component" value="Unplaced"/>
</dbReference>
<dbReference type="GeneID" id="100368780"/>
<feature type="transmembrane region" description="Helical" evidence="7">
    <location>
        <begin position="92"/>
        <end position="110"/>
    </location>
</feature>
<dbReference type="Pfam" id="PF01070">
    <property type="entry name" value="FMN_dh"/>
    <property type="match status" value="1"/>
</dbReference>
<dbReference type="InterPro" id="IPR000262">
    <property type="entry name" value="FMN-dep_DH"/>
</dbReference>
<comment type="cofactor">
    <cofactor evidence="1">
        <name>FMN</name>
        <dbReference type="ChEBI" id="CHEBI:58210"/>
    </cofactor>
</comment>
<comment type="similarity">
    <text evidence="4">Belongs to the FMN-dependent alpha-hydroxy acid dehydrogenase family.</text>
</comment>
<feature type="transmembrane region" description="Helical" evidence="7">
    <location>
        <begin position="15"/>
        <end position="44"/>
    </location>
</feature>
<evidence type="ECO:0000256" key="6">
    <source>
        <dbReference type="ARBA" id="ARBA00029327"/>
    </source>
</evidence>
<dbReference type="InterPro" id="IPR020846">
    <property type="entry name" value="MFS_dom"/>
</dbReference>
<evidence type="ECO:0000256" key="1">
    <source>
        <dbReference type="ARBA" id="ARBA00001917"/>
    </source>
</evidence>
<evidence type="ECO:0000256" key="7">
    <source>
        <dbReference type="SAM" id="Phobius"/>
    </source>
</evidence>
<feature type="transmembrane region" description="Helical" evidence="7">
    <location>
        <begin position="156"/>
        <end position="178"/>
    </location>
</feature>
<proteinExistence type="inferred from homology"/>
<comment type="catalytic activity">
    <reaction evidence="6">
        <text>2-hydroxyoctanoate + O2 = 2-oxooctanoate + H2O2</text>
        <dbReference type="Rhea" id="RHEA:67940"/>
        <dbReference type="ChEBI" id="CHEBI:15379"/>
        <dbReference type="ChEBI" id="CHEBI:16240"/>
        <dbReference type="ChEBI" id="CHEBI:133514"/>
        <dbReference type="ChEBI" id="CHEBI:176689"/>
    </reaction>
    <physiologicalReaction direction="left-to-right" evidence="6">
        <dbReference type="Rhea" id="RHEA:67941"/>
    </physiologicalReaction>
</comment>
<dbReference type="PROSITE" id="PS51349">
    <property type="entry name" value="FMN_HYDROXY_ACID_DH_2"/>
    <property type="match status" value="1"/>
</dbReference>
<keyword evidence="10" id="KW-1185">Reference proteome</keyword>
<evidence type="ECO:0000256" key="4">
    <source>
        <dbReference type="ARBA" id="ARBA00024042"/>
    </source>
</evidence>
<feature type="domain" description="FMN hydroxy acid dehydrogenase" evidence="9">
    <location>
        <begin position="373"/>
        <end position="670"/>
    </location>
</feature>
<organism evidence="10 11">
    <name type="scientific">Saccoglossus kowalevskii</name>
    <name type="common">Acorn worm</name>
    <dbReference type="NCBI Taxonomy" id="10224"/>
    <lineage>
        <taxon>Eukaryota</taxon>
        <taxon>Metazoa</taxon>
        <taxon>Hemichordata</taxon>
        <taxon>Enteropneusta</taxon>
        <taxon>Harrimaniidae</taxon>
        <taxon>Saccoglossus</taxon>
    </lineage>
</organism>
<comment type="subcellular location">
    <subcellularLocation>
        <location evidence="2">Membrane</location>
        <topology evidence="2">Multi-pass membrane protein</topology>
    </subcellularLocation>
</comment>
<dbReference type="Pfam" id="PF07690">
    <property type="entry name" value="MFS_1"/>
    <property type="match status" value="1"/>
</dbReference>
<dbReference type="InterPro" id="IPR036259">
    <property type="entry name" value="MFS_trans_sf"/>
</dbReference>
<evidence type="ECO:0000259" key="9">
    <source>
        <dbReference type="PROSITE" id="PS51349"/>
    </source>
</evidence>
<dbReference type="InterPro" id="IPR011701">
    <property type="entry name" value="MFS"/>
</dbReference>
<protein>
    <submittedName>
        <fullName evidence="11">Monocarboxylate transporter 2-like</fullName>
    </submittedName>
</protein>
<dbReference type="Gene3D" id="1.20.1250.20">
    <property type="entry name" value="MFS general substrate transporter like domains"/>
    <property type="match status" value="1"/>
</dbReference>
<keyword evidence="7" id="KW-1133">Transmembrane helix</keyword>
<dbReference type="InterPro" id="IPR013785">
    <property type="entry name" value="Aldolase_TIM"/>
</dbReference>
<evidence type="ECO:0000313" key="10">
    <source>
        <dbReference type="Proteomes" id="UP000694865"/>
    </source>
</evidence>
<dbReference type="RefSeq" id="XP_006816019.1">
    <property type="nucleotide sequence ID" value="XM_006815956.1"/>
</dbReference>
<evidence type="ECO:0000313" key="11">
    <source>
        <dbReference type="RefSeq" id="XP_006816019.1"/>
    </source>
</evidence>
<feature type="transmembrane region" description="Helical" evidence="7">
    <location>
        <begin position="249"/>
        <end position="270"/>
    </location>
</feature>
<name>A0ABM0M7M8_SACKO</name>
<evidence type="ECO:0000256" key="2">
    <source>
        <dbReference type="ARBA" id="ARBA00004141"/>
    </source>
</evidence>
<feature type="transmembrane region" description="Helical" evidence="7">
    <location>
        <begin position="282"/>
        <end position="301"/>
    </location>
</feature>
<evidence type="ECO:0000259" key="8">
    <source>
        <dbReference type="PROSITE" id="PS50850"/>
    </source>
</evidence>
<keyword evidence="7" id="KW-0812">Transmembrane</keyword>
<feature type="transmembrane region" description="Helical" evidence="7">
    <location>
        <begin position="190"/>
        <end position="210"/>
    </location>
</feature>
<evidence type="ECO:0000256" key="5">
    <source>
        <dbReference type="ARBA" id="ARBA00029325"/>
    </source>
</evidence>
<dbReference type="PROSITE" id="PS50850">
    <property type="entry name" value="MFS"/>
    <property type="match status" value="1"/>
</dbReference>
<comment type="catalytic activity">
    <reaction evidence="5">
        <text>a (2S)-2-hydroxycarboxylate + O2 = a 2-oxocarboxylate + H2O2</text>
        <dbReference type="Rhea" id="RHEA:16789"/>
        <dbReference type="ChEBI" id="CHEBI:15379"/>
        <dbReference type="ChEBI" id="CHEBI:16240"/>
        <dbReference type="ChEBI" id="CHEBI:35179"/>
        <dbReference type="ChEBI" id="CHEBI:58123"/>
        <dbReference type="EC" id="1.1.3.15"/>
    </reaction>
    <physiologicalReaction direction="left-to-right" evidence="5">
        <dbReference type="Rhea" id="RHEA:16790"/>
    </physiologicalReaction>
</comment>
<keyword evidence="7" id="KW-0472">Membrane</keyword>
<feature type="domain" description="Major facilitator superfamily (MFS) profile" evidence="8">
    <location>
        <begin position="1"/>
        <end position="337"/>
    </location>
</feature>
<keyword evidence="3" id="KW-0560">Oxidoreductase</keyword>
<gene>
    <name evidence="11" type="primary">LOC100368780</name>
</gene>
<reference evidence="11" key="1">
    <citation type="submission" date="2025-08" db="UniProtKB">
        <authorList>
            <consortium name="RefSeq"/>
        </authorList>
    </citation>
    <scope>IDENTIFICATION</scope>
    <source>
        <tissue evidence="11">Testes</tissue>
    </source>
</reference>
<dbReference type="CDD" id="cd02809">
    <property type="entry name" value="alpha_hydroxyacid_oxid_FMN"/>
    <property type="match status" value="1"/>
</dbReference>
<feature type="transmembrane region" description="Helical" evidence="7">
    <location>
        <begin position="222"/>
        <end position="243"/>
    </location>
</feature>
<feature type="transmembrane region" description="Helical" evidence="7">
    <location>
        <begin position="313"/>
        <end position="336"/>
    </location>
</feature>
<accession>A0ABM0M7M8</accession>
<feature type="transmembrane region" description="Helical" evidence="7">
    <location>
        <begin position="56"/>
        <end position="80"/>
    </location>
</feature>
<dbReference type="SUPFAM" id="SSF103473">
    <property type="entry name" value="MFS general substrate transporter"/>
    <property type="match status" value="1"/>
</dbReference>
<dbReference type="SUPFAM" id="SSF51395">
    <property type="entry name" value="FMN-linked oxidoreductases"/>
    <property type="match status" value="1"/>
</dbReference>
<dbReference type="InterPro" id="IPR012133">
    <property type="entry name" value="Alpha-hydoxy_acid_DH_FMN"/>
</dbReference>
<evidence type="ECO:0000256" key="3">
    <source>
        <dbReference type="ARBA" id="ARBA00023002"/>
    </source>
</evidence>
<dbReference type="Gene3D" id="3.20.20.70">
    <property type="entry name" value="Aldolase class I"/>
    <property type="match status" value="1"/>
</dbReference>
<dbReference type="InterPro" id="IPR037396">
    <property type="entry name" value="FMN_HAD"/>
</dbReference>
<dbReference type="PANTHER" id="PTHR10578:SF146">
    <property type="entry name" value="OXIDASE, PUTATIVE-RELATED"/>
    <property type="match status" value="1"/>
</dbReference>